<dbReference type="AlphaFoldDB" id="A0A7J7JQ08"/>
<name>A0A7J7JQ08_BUGNE</name>
<dbReference type="Proteomes" id="UP000593567">
    <property type="component" value="Unassembled WGS sequence"/>
</dbReference>
<gene>
    <name evidence="1" type="ORF">EB796_013642</name>
</gene>
<evidence type="ECO:0000313" key="1">
    <source>
        <dbReference type="EMBL" id="KAF6028055.1"/>
    </source>
</evidence>
<comment type="caution">
    <text evidence="1">The sequence shown here is derived from an EMBL/GenBank/DDBJ whole genome shotgun (WGS) entry which is preliminary data.</text>
</comment>
<evidence type="ECO:0000313" key="2">
    <source>
        <dbReference type="Proteomes" id="UP000593567"/>
    </source>
</evidence>
<sequence length="66" mass="7669">MFFSFLRHFSFMDSILLCKHHMVESLGLYIFKSLFSSKSLAIKPLDCVIGTLIDQINFGRARKKIQ</sequence>
<dbReference type="EMBL" id="VXIV02001993">
    <property type="protein sequence ID" value="KAF6028055.1"/>
    <property type="molecule type" value="Genomic_DNA"/>
</dbReference>
<keyword evidence="2" id="KW-1185">Reference proteome</keyword>
<accession>A0A7J7JQ08</accession>
<protein>
    <submittedName>
        <fullName evidence="1">Uncharacterized protein</fullName>
    </submittedName>
</protein>
<organism evidence="1 2">
    <name type="scientific">Bugula neritina</name>
    <name type="common">Brown bryozoan</name>
    <name type="synonym">Sertularia neritina</name>
    <dbReference type="NCBI Taxonomy" id="10212"/>
    <lineage>
        <taxon>Eukaryota</taxon>
        <taxon>Metazoa</taxon>
        <taxon>Spiralia</taxon>
        <taxon>Lophotrochozoa</taxon>
        <taxon>Bryozoa</taxon>
        <taxon>Gymnolaemata</taxon>
        <taxon>Cheilostomatida</taxon>
        <taxon>Flustrina</taxon>
        <taxon>Buguloidea</taxon>
        <taxon>Bugulidae</taxon>
        <taxon>Bugula</taxon>
    </lineage>
</organism>
<reference evidence="1" key="1">
    <citation type="submission" date="2020-06" db="EMBL/GenBank/DDBJ databases">
        <title>Draft genome of Bugula neritina, a colonial animal packing powerful symbionts and potential medicines.</title>
        <authorList>
            <person name="Rayko M."/>
        </authorList>
    </citation>
    <scope>NUCLEOTIDE SEQUENCE [LARGE SCALE GENOMIC DNA]</scope>
    <source>
        <strain evidence="1">Kwan_BN1</strain>
    </source>
</reference>
<proteinExistence type="predicted"/>